<sequence length="57" mass="6503">MDKVKEQIILNITDESFTILHSESLDILDVYLVLSAALDYIEDEAEAVSRREGSYLQ</sequence>
<dbReference type="EMBL" id="LR798224">
    <property type="protein sequence ID" value="CAB5195023.1"/>
    <property type="molecule type" value="Genomic_DNA"/>
</dbReference>
<evidence type="ECO:0000313" key="1">
    <source>
        <dbReference type="EMBL" id="CAB5195023.1"/>
    </source>
</evidence>
<reference evidence="1" key="1">
    <citation type="submission" date="2020-05" db="EMBL/GenBank/DDBJ databases">
        <authorList>
            <person name="Chiriac C."/>
            <person name="Salcher M."/>
            <person name="Ghai R."/>
            <person name="Kavagutti S V."/>
        </authorList>
    </citation>
    <scope>NUCLEOTIDE SEQUENCE</scope>
</reference>
<accession>A0A6J7WH48</accession>
<organism evidence="1">
    <name type="scientific">uncultured Caudovirales phage</name>
    <dbReference type="NCBI Taxonomy" id="2100421"/>
    <lineage>
        <taxon>Viruses</taxon>
        <taxon>Duplodnaviria</taxon>
        <taxon>Heunggongvirae</taxon>
        <taxon>Uroviricota</taxon>
        <taxon>Caudoviricetes</taxon>
        <taxon>Peduoviridae</taxon>
        <taxon>Maltschvirus</taxon>
        <taxon>Maltschvirus maltsch</taxon>
    </lineage>
</organism>
<name>A0A6J7WH48_9CAUD</name>
<protein>
    <submittedName>
        <fullName evidence="1">Uncharacterized protein</fullName>
    </submittedName>
</protein>
<gene>
    <name evidence="1" type="ORF">UFOVP176_52</name>
</gene>
<proteinExistence type="predicted"/>